<dbReference type="PANTHER" id="PTHR33840:SF2">
    <property type="entry name" value="TLE1 PHOSPHOLIPASE DOMAIN-CONTAINING PROTEIN"/>
    <property type="match status" value="1"/>
</dbReference>
<dbReference type="EMBL" id="MU858115">
    <property type="protein sequence ID" value="KAK4213094.1"/>
    <property type="molecule type" value="Genomic_DNA"/>
</dbReference>
<feature type="compositionally biased region" description="Low complexity" evidence="2">
    <location>
        <begin position="454"/>
        <end position="463"/>
    </location>
</feature>
<proteinExistence type="predicted"/>
<feature type="domain" description="T6SS Phospholipase effector Tle1-like catalytic" evidence="3">
    <location>
        <begin position="52"/>
        <end position="412"/>
    </location>
</feature>
<feature type="region of interest" description="Disordered" evidence="2">
    <location>
        <begin position="648"/>
        <end position="668"/>
    </location>
</feature>
<dbReference type="SUPFAM" id="SSF53474">
    <property type="entry name" value="alpha/beta-Hydrolases"/>
    <property type="match status" value="1"/>
</dbReference>
<feature type="coiled-coil region" evidence="1">
    <location>
        <begin position="618"/>
        <end position="645"/>
    </location>
</feature>
<feature type="compositionally biased region" description="Polar residues" evidence="2">
    <location>
        <begin position="659"/>
        <end position="668"/>
    </location>
</feature>
<accession>A0AAN6Y5P3</accession>
<feature type="compositionally biased region" description="Basic and acidic residues" evidence="2">
    <location>
        <begin position="1"/>
        <end position="10"/>
    </location>
</feature>
<name>A0AAN6Y5P3_9PEZI</name>
<comment type="caution">
    <text evidence="4">The sequence shown here is derived from an EMBL/GenBank/DDBJ whole genome shotgun (WGS) entry which is preliminary data.</text>
</comment>
<dbReference type="InterPro" id="IPR018712">
    <property type="entry name" value="Tle1-like_cat"/>
</dbReference>
<keyword evidence="1" id="KW-0175">Coiled coil</keyword>
<dbReference type="Pfam" id="PF09994">
    <property type="entry name" value="T6SS_Tle1-like_cat"/>
    <property type="match status" value="1"/>
</dbReference>
<dbReference type="AlphaFoldDB" id="A0AAN6Y5P3"/>
<evidence type="ECO:0000313" key="4">
    <source>
        <dbReference type="EMBL" id="KAK4213094.1"/>
    </source>
</evidence>
<feature type="region of interest" description="Disordered" evidence="2">
    <location>
        <begin position="446"/>
        <end position="465"/>
    </location>
</feature>
<gene>
    <name evidence="4" type="ORF">QBC37DRAFT_423736</name>
</gene>
<evidence type="ECO:0000259" key="3">
    <source>
        <dbReference type="Pfam" id="PF09994"/>
    </source>
</evidence>
<dbReference type="Proteomes" id="UP001301769">
    <property type="component" value="Unassembled WGS sequence"/>
</dbReference>
<organism evidence="4 5">
    <name type="scientific">Rhypophila decipiens</name>
    <dbReference type="NCBI Taxonomy" id="261697"/>
    <lineage>
        <taxon>Eukaryota</taxon>
        <taxon>Fungi</taxon>
        <taxon>Dikarya</taxon>
        <taxon>Ascomycota</taxon>
        <taxon>Pezizomycotina</taxon>
        <taxon>Sordariomycetes</taxon>
        <taxon>Sordariomycetidae</taxon>
        <taxon>Sordariales</taxon>
        <taxon>Naviculisporaceae</taxon>
        <taxon>Rhypophila</taxon>
    </lineage>
</organism>
<protein>
    <submittedName>
        <fullName evidence="4">Short chain dehydrogenase reductase</fullName>
    </submittedName>
</protein>
<evidence type="ECO:0000256" key="1">
    <source>
        <dbReference type="SAM" id="Coils"/>
    </source>
</evidence>
<reference evidence="4" key="2">
    <citation type="submission" date="2023-05" db="EMBL/GenBank/DDBJ databases">
        <authorList>
            <consortium name="Lawrence Berkeley National Laboratory"/>
            <person name="Steindorff A."/>
            <person name="Hensen N."/>
            <person name="Bonometti L."/>
            <person name="Westerberg I."/>
            <person name="Brannstrom I.O."/>
            <person name="Guillou S."/>
            <person name="Cros-Aarteil S."/>
            <person name="Calhoun S."/>
            <person name="Haridas S."/>
            <person name="Kuo A."/>
            <person name="Mondo S."/>
            <person name="Pangilinan J."/>
            <person name="Riley R."/>
            <person name="Labutti K."/>
            <person name="Andreopoulos B."/>
            <person name="Lipzen A."/>
            <person name="Chen C."/>
            <person name="Yanf M."/>
            <person name="Daum C."/>
            <person name="Ng V."/>
            <person name="Clum A."/>
            <person name="Ohm R."/>
            <person name="Martin F."/>
            <person name="Silar P."/>
            <person name="Natvig D."/>
            <person name="Lalanne C."/>
            <person name="Gautier V."/>
            <person name="Ament-Velasquez S.L."/>
            <person name="Kruys A."/>
            <person name="Hutchinson M.I."/>
            <person name="Powell A.J."/>
            <person name="Barry K."/>
            <person name="Miller A.N."/>
            <person name="Grigoriev I.V."/>
            <person name="Debuchy R."/>
            <person name="Gladieux P."/>
            <person name="Thoren M.H."/>
            <person name="Johannesson H."/>
        </authorList>
    </citation>
    <scope>NUCLEOTIDE SEQUENCE</scope>
    <source>
        <strain evidence="4">PSN293</strain>
    </source>
</reference>
<sequence>MNPVSLDRRPTGLHPITPPANMRRETTLVTNASSLSATSCPDEIIDPNRPPRNLVLCFDGTGNLYKGDGTETNVLKIFGFLNRDAAHQYHYYQPGIGTYAVRSTLGETDWLTRARGEVEKGIDLMFGTSLANHVLGGYKFLMRYYAPGDNVYIFGFSRGAYTARFLAEMLDDVGLLPHGNEEMVNFAWQTFTEWQCREPFDGPKPTDTWKLNGKKETLIEKRNRKKYNKQKALGQKLVGFRKKFSRHFDPIRFLGLFDTVNSVPQYENAWLGRASGKKAFPYSARSSAREIWHAVSIDERRVKFRPDLAGLAIDAEKKDPNRFAGKTARERAAVAEVARSLAATPQAVRHLSPVTSPISPQELDRIMHDPKFGQTVHEVWFGGNHCDVGGGYADPQDGALNMADVPLVWMIRAAMKAGVLFDFDQTNSEDESSYWKKLKEAILRPDNPSAVPATTTNGSITTTSRKSTIETHAGGGVNEKTMHERYLAMLKGTHHDVLKMDRLKYGWMEYLPFKRMDLDPSTSRWKPIRWPPSRGDTRDVPDEVPVKVHASVIERMKVNPSYRPRNLILGGGRGGKNPLFYFWRKLPAAEFNPDHWVPVEDDPYLAAIGDDEFGAVYRKLTKEEIAALEKEKEKSEVAVKETEVMGEKNGEVMEKKTTRTSVTAVNGN</sequence>
<evidence type="ECO:0000256" key="2">
    <source>
        <dbReference type="SAM" id="MobiDB-lite"/>
    </source>
</evidence>
<feature type="region of interest" description="Disordered" evidence="2">
    <location>
        <begin position="1"/>
        <end position="22"/>
    </location>
</feature>
<keyword evidence="5" id="KW-1185">Reference proteome</keyword>
<dbReference type="PANTHER" id="PTHR33840">
    <property type="match status" value="1"/>
</dbReference>
<reference evidence="4" key="1">
    <citation type="journal article" date="2023" name="Mol. Phylogenet. Evol.">
        <title>Genome-scale phylogeny and comparative genomics of the fungal order Sordariales.</title>
        <authorList>
            <person name="Hensen N."/>
            <person name="Bonometti L."/>
            <person name="Westerberg I."/>
            <person name="Brannstrom I.O."/>
            <person name="Guillou S."/>
            <person name="Cros-Aarteil S."/>
            <person name="Calhoun S."/>
            <person name="Haridas S."/>
            <person name="Kuo A."/>
            <person name="Mondo S."/>
            <person name="Pangilinan J."/>
            <person name="Riley R."/>
            <person name="LaButti K."/>
            <person name="Andreopoulos B."/>
            <person name="Lipzen A."/>
            <person name="Chen C."/>
            <person name="Yan M."/>
            <person name="Daum C."/>
            <person name="Ng V."/>
            <person name="Clum A."/>
            <person name="Steindorff A."/>
            <person name="Ohm R.A."/>
            <person name="Martin F."/>
            <person name="Silar P."/>
            <person name="Natvig D.O."/>
            <person name="Lalanne C."/>
            <person name="Gautier V."/>
            <person name="Ament-Velasquez S.L."/>
            <person name="Kruys A."/>
            <person name="Hutchinson M.I."/>
            <person name="Powell A.J."/>
            <person name="Barry K."/>
            <person name="Miller A.N."/>
            <person name="Grigoriev I.V."/>
            <person name="Debuchy R."/>
            <person name="Gladieux P."/>
            <person name="Hiltunen Thoren M."/>
            <person name="Johannesson H."/>
        </authorList>
    </citation>
    <scope>NUCLEOTIDE SEQUENCE</scope>
    <source>
        <strain evidence="4">PSN293</strain>
    </source>
</reference>
<dbReference type="InterPro" id="IPR029058">
    <property type="entry name" value="AB_hydrolase_fold"/>
</dbReference>
<evidence type="ECO:0000313" key="5">
    <source>
        <dbReference type="Proteomes" id="UP001301769"/>
    </source>
</evidence>
<feature type="compositionally biased region" description="Basic and acidic residues" evidence="2">
    <location>
        <begin position="648"/>
        <end position="657"/>
    </location>
</feature>